<name>A0AC61MYP5_9FIRM</name>
<proteinExistence type="predicted"/>
<accession>A0AC61MYP5</accession>
<dbReference type="EMBL" id="CP068393">
    <property type="protein sequence ID" value="QUC68211.1"/>
    <property type="molecule type" value="Genomic_DNA"/>
</dbReference>
<reference evidence="1" key="1">
    <citation type="submission" date="2021-01" db="EMBL/GenBank/DDBJ databases">
        <title>Complete genome sequence of Clostridiales bacterium R-7.</title>
        <authorList>
            <person name="Mahoney-Kurpe S.C."/>
            <person name="Palevich N."/>
            <person name="Koike S."/>
            <person name="Moon C.D."/>
            <person name="Attwood G.T."/>
        </authorList>
    </citation>
    <scope>NUCLEOTIDE SEQUENCE</scope>
    <source>
        <strain evidence="1">R-7</strain>
    </source>
</reference>
<protein>
    <submittedName>
        <fullName evidence="1">Uncharacterized protein</fullName>
    </submittedName>
</protein>
<evidence type="ECO:0000313" key="1">
    <source>
        <dbReference type="EMBL" id="QUC68211.1"/>
    </source>
</evidence>
<evidence type="ECO:0000313" key="2">
    <source>
        <dbReference type="Proteomes" id="UP000682782"/>
    </source>
</evidence>
<keyword evidence="2" id="KW-1185">Reference proteome</keyword>
<gene>
    <name evidence="1" type="ORF">JYE49_05820</name>
</gene>
<organism evidence="1 2">
    <name type="scientific">Aristaeella hokkaidonensis</name>
    <dbReference type="NCBI Taxonomy" id="3046382"/>
    <lineage>
        <taxon>Bacteria</taxon>
        <taxon>Bacillati</taxon>
        <taxon>Bacillota</taxon>
        <taxon>Clostridia</taxon>
        <taxon>Eubacteriales</taxon>
        <taxon>Aristaeellaceae</taxon>
        <taxon>Aristaeella</taxon>
    </lineage>
</organism>
<dbReference type="Proteomes" id="UP000682782">
    <property type="component" value="Chromosome"/>
</dbReference>
<sequence length="441" mass="50490">MIEKKSYIKQTCSDSNIGVLFSIALIVLLLVLRDVFSIGINKLLFVVIFAYDALFMKKKQLDRVLFFILPILNGLPGNYLIMVYLFRIIAEKGDFYVNIQVLFCILIMSILSVYQMFIYSYRYSDVLFSCIGLVFFAVLLLDKSSDIDNLYYYIVGTSVMSIIFILATLRVYSLNDILTIGKRLGDETVKYNKMGTMSISMDPNYLGLFAITACSLYFVLMRKEKIKKSYIKILLTVSVAICSIIALIGLSRAYAITYCLMILVIFFIQKKAKYLLILLLAFGIGYYVLNKYLSNVLDSLFIRFRDSNTIGGNGRIDINKANFAIWSNSIISIMFGIGLFSCEVHCMPLQYLFGGGVIYTVFFLLYAYNITYNRRKHFDYIDLLPFSFTLLMSCTVPLATSITYMTPVAISLFGYIILEDLLSKEKNAAYYSIHNRTRYNL</sequence>